<evidence type="ECO:0000256" key="1">
    <source>
        <dbReference type="SAM" id="MobiDB-lite"/>
    </source>
</evidence>
<comment type="caution">
    <text evidence="2">The sequence shown here is derived from an EMBL/GenBank/DDBJ whole genome shotgun (WGS) entry which is preliminary data.</text>
</comment>
<name>A0A9Q1QG21_9CARY</name>
<evidence type="ECO:0000313" key="2">
    <source>
        <dbReference type="EMBL" id="KAJ8440474.1"/>
    </source>
</evidence>
<keyword evidence="3" id="KW-1185">Reference proteome</keyword>
<dbReference type="EMBL" id="JAKOGI010000189">
    <property type="protein sequence ID" value="KAJ8440474.1"/>
    <property type="molecule type" value="Genomic_DNA"/>
</dbReference>
<proteinExistence type="predicted"/>
<feature type="region of interest" description="Disordered" evidence="1">
    <location>
        <begin position="1"/>
        <end position="82"/>
    </location>
</feature>
<feature type="compositionally biased region" description="Polar residues" evidence="1">
    <location>
        <begin position="13"/>
        <end position="24"/>
    </location>
</feature>
<organism evidence="2 3">
    <name type="scientific">Carnegiea gigantea</name>
    <dbReference type="NCBI Taxonomy" id="171969"/>
    <lineage>
        <taxon>Eukaryota</taxon>
        <taxon>Viridiplantae</taxon>
        <taxon>Streptophyta</taxon>
        <taxon>Embryophyta</taxon>
        <taxon>Tracheophyta</taxon>
        <taxon>Spermatophyta</taxon>
        <taxon>Magnoliopsida</taxon>
        <taxon>eudicotyledons</taxon>
        <taxon>Gunneridae</taxon>
        <taxon>Pentapetalae</taxon>
        <taxon>Caryophyllales</taxon>
        <taxon>Cactineae</taxon>
        <taxon>Cactaceae</taxon>
        <taxon>Cactoideae</taxon>
        <taxon>Echinocereeae</taxon>
        <taxon>Carnegiea</taxon>
    </lineage>
</organism>
<accession>A0A9Q1QG21</accession>
<gene>
    <name evidence="2" type="ORF">Cgig2_013633</name>
</gene>
<sequence length="376" mass="39668">MPPASKVDFRAPSNFTFASANGPNPSDYGSFNTGSSSTSSSSSFAGRPAARPKPGLSKQRSSKPSSTTAAATSGTIDSGINPYRSVSSQSVDASNLFGNFNGQFDNVDFVFGVSNLNKVNENANPLSVDSTWLETDKLANVGDGFRSSGVDSGENDTVQKEELKFSQSVGEPCLNEMPAQNYAAGAGKVGLEFELSNELKKLNIENVETVQDLKNTDVLKEGDQYFVFTSGAKSAHGSIGSSVPWKSDVHTANSDESTGSVFAWKTSGGFGPQPVNEKIFPDISSFQSQFSDEVKAKGNENASSFSSSLGAKSVSGEPEACTSAEDREVEFGFVASSSDFKLLDLDASLSFAANLVNGLSCKLESGLKMRVPRENI</sequence>
<dbReference type="Proteomes" id="UP001153076">
    <property type="component" value="Unassembled WGS sequence"/>
</dbReference>
<dbReference type="AlphaFoldDB" id="A0A9Q1QG21"/>
<evidence type="ECO:0000313" key="3">
    <source>
        <dbReference type="Proteomes" id="UP001153076"/>
    </source>
</evidence>
<feature type="compositionally biased region" description="Low complexity" evidence="1">
    <location>
        <begin position="29"/>
        <end position="44"/>
    </location>
</feature>
<protein>
    <submittedName>
        <fullName evidence="2">Uncharacterized protein</fullName>
    </submittedName>
</protein>
<reference evidence="2" key="1">
    <citation type="submission" date="2022-04" db="EMBL/GenBank/DDBJ databases">
        <title>Carnegiea gigantea Genome sequencing and assembly v2.</title>
        <authorList>
            <person name="Copetti D."/>
            <person name="Sanderson M.J."/>
            <person name="Burquez A."/>
            <person name="Wojciechowski M.F."/>
        </authorList>
    </citation>
    <scope>NUCLEOTIDE SEQUENCE</scope>
    <source>
        <strain evidence="2">SGP5-SGP5p</strain>
        <tissue evidence="2">Aerial part</tissue>
    </source>
</reference>